<proteinExistence type="inferred from homology"/>
<dbReference type="PANTHER" id="PTHR17039">
    <property type="entry name" value="U3 SMALL NUCLEOLAR RIBONUCLEOPROTEIN PROTEIN MPP10"/>
    <property type="match status" value="1"/>
</dbReference>
<dbReference type="Pfam" id="PF04006">
    <property type="entry name" value="Mpp10"/>
    <property type="match status" value="1"/>
</dbReference>
<evidence type="ECO:0000256" key="5">
    <source>
        <dbReference type="ARBA" id="ARBA00023274"/>
    </source>
</evidence>
<dbReference type="GeneID" id="109719086"/>
<reference evidence="10" key="2">
    <citation type="submission" date="2025-08" db="UniProtKB">
        <authorList>
            <consortium name="RefSeq"/>
        </authorList>
    </citation>
    <scope>IDENTIFICATION</scope>
    <source>
        <tissue evidence="10">Leaf</tissue>
    </source>
</reference>
<comment type="similarity">
    <text evidence="6 7">Belongs to the MPP10 family.</text>
</comment>
<organism evidence="9 10">
    <name type="scientific">Ananas comosus</name>
    <name type="common">Pineapple</name>
    <name type="synonym">Ananas ananas</name>
    <dbReference type="NCBI Taxonomy" id="4615"/>
    <lineage>
        <taxon>Eukaryota</taxon>
        <taxon>Viridiplantae</taxon>
        <taxon>Streptophyta</taxon>
        <taxon>Embryophyta</taxon>
        <taxon>Tracheophyta</taxon>
        <taxon>Spermatophyta</taxon>
        <taxon>Magnoliopsida</taxon>
        <taxon>Liliopsida</taxon>
        <taxon>Poales</taxon>
        <taxon>Bromeliaceae</taxon>
        <taxon>Bromelioideae</taxon>
        <taxon>Ananas</taxon>
    </lineage>
</organism>
<feature type="compositionally biased region" description="Basic residues" evidence="8">
    <location>
        <begin position="281"/>
        <end position="299"/>
    </location>
</feature>
<keyword evidence="5 7" id="KW-0687">Ribonucleoprotein</keyword>
<dbReference type="GO" id="GO:0006364">
    <property type="term" value="P:rRNA processing"/>
    <property type="evidence" value="ECO:0007669"/>
    <property type="project" value="UniProtKB-KW"/>
</dbReference>
<feature type="compositionally biased region" description="Acidic residues" evidence="8">
    <location>
        <begin position="226"/>
        <end position="268"/>
    </location>
</feature>
<feature type="region of interest" description="Disordered" evidence="8">
    <location>
        <begin position="105"/>
        <end position="332"/>
    </location>
</feature>
<keyword evidence="9" id="KW-1185">Reference proteome</keyword>
<feature type="compositionally biased region" description="Basic and acidic residues" evidence="8">
    <location>
        <begin position="303"/>
        <end position="312"/>
    </location>
</feature>
<feature type="compositionally biased region" description="Basic and acidic residues" evidence="8">
    <location>
        <begin position="178"/>
        <end position="204"/>
    </location>
</feature>
<dbReference type="PIRSF" id="PIRSF017300">
    <property type="entry name" value="snoRNP_Mpp10"/>
    <property type="match status" value="1"/>
</dbReference>
<dbReference type="GO" id="GO:0032040">
    <property type="term" value="C:small-subunit processome"/>
    <property type="evidence" value="ECO:0007669"/>
    <property type="project" value="TreeGrafter"/>
</dbReference>
<keyword evidence="4 7" id="KW-0539">Nucleus</keyword>
<gene>
    <name evidence="10" type="primary">LOC109719086</name>
</gene>
<dbReference type="PANTHER" id="PTHR17039:SF0">
    <property type="entry name" value="U3 SMALL NUCLEOLAR RIBONUCLEOPROTEIN PROTEIN MPP10"/>
    <property type="match status" value="1"/>
</dbReference>
<evidence type="ECO:0000256" key="7">
    <source>
        <dbReference type="PIRNR" id="PIRNR017300"/>
    </source>
</evidence>
<evidence type="ECO:0000256" key="1">
    <source>
        <dbReference type="ARBA" id="ARBA00004604"/>
    </source>
</evidence>
<evidence type="ECO:0000256" key="3">
    <source>
        <dbReference type="ARBA" id="ARBA00022552"/>
    </source>
</evidence>
<dbReference type="RefSeq" id="XP_020101201.1">
    <property type="nucleotide sequence ID" value="XM_020245612.1"/>
</dbReference>
<feature type="compositionally biased region" description="Acidic residues" evidence="8">
    <location>
        <begin position="124"/>
        <end position="177"/>
    </location>
</feature>
<reference evidence="9" key="1">
    <citation type="journal article" date="2015" name="Nat. Genet.">
        <title>The pineapple genome and the evolution of CAM photosynthesis.</title>
        <authorList>
            <person name="Ming R."/>
            <person name="VanBuren R."/>
            <person name="Wai C.M."/>
            <person name="Tang H."/>
            <person name="Schatz M.C."/>
            <person name="Bowers J.E."/>
            <person name="Lyons E."/>
            <person name="Wang M.L."/>
            <person name="Chen J."/>
            <person name="Biggers E."/>
            <person name="Zhang J."/>
            <person name="Huang L."/>
            <person name="Zhang L."/>
            <person name="Miao W."/>
            <person name="Zhang J."/>
            <person name="Ye Z."/>
            <person name="Miao C."/>
            <person name="Lin Z."/>
            <person name="Wang H."/>
            <person name="Zhou H."/>
            <person name="Yim W.C."/>
            <person name="Priest H.D."/>
            <person name="Zheng C."/>
            <person name="Woodhouse M."/>
            <person name="Edger P.P."/>
            <person name="Guyot R."/>
            <person name="Guo H.B."/>
            <person name="Guo H."/>
            <person name="Zheng G."/>
            <person name="Singh R."/>
            <person name="Sharma A."/>
            <person name="Min X."/>
            <person name="Zheng Y."/>
            <person name="Lee H."/>
            <person name="Gurtowski J."/>
            <person name="Sedlazeck F.J."/>
            <person name="Harkess A."/>
            <person name="McKain M.R."/>
            <person name="Liao Z."/>
            <person name="Fang J."/>
            <person name="Liu J."/>
            <person name="Zhang X."/>
            <person name="Zhang Q."/>
            <person name="Hu W."/>
            <person name="Qin Y."/>
            <person name="Wang K."/>
            <person name="Chen L.Y."/>
            <person name="Shirley N."/>
            <person name="Lin Y.R."/>
            <person name="Liu L.Y."/>
            <person name="Hernandez A.G."/>
            <person name="Wright C.L."/>
            <person name="Bulone V."/>
            <person name="Tuskan G.A."/>
            <person name="Heath K."/>
            <person name="Zee F."/>
            <person name="Moore P.H."/>
            <person name="Sunkar R."/>
            <person name="Leebens-Mack J.H."/>
            <person name="Mockler T."/>
            <person name="Bennetzen J.L."/>
            <person name="Freeling M."/>
            <person name="Sankoff D."/>
            <person name="Paterson A.H."/>
            <person name="Zhu X."/>
            <person name="Yang X."/>
            <person name="Smith J.A."/>
            <person name="Cushman J.C."/>
            <person name="Paull R.E."/>
            <person name="Yu Q."/>
        </authorList>
    </citation>
    <scope>NUCLEOTIDE SEQUENCE [LARGE SCALE GENOMIC DNA]</scope>
    <source>
        <strain evidence="9">cv. F153</strain>
    </source>
</reference>
<evidence type="ECO:0000256" key="8">
    <source>
        <dbReference type="SAM" id="MobiDB-lite"/>
    </source>
</evidence>
<protein>
    <recommendedName>
        <fullName evidence="7">U3 small nucleolar ribonucleoprotein protein MPP10</fullName>
    </recommendedName>
</protein>
<feature type="compositionally biased region" description="Basic residues" evidence="8">
    <location>
        <begin position="543"/>
        <end position="564"/>
    </location>
</feature>
<comment type="function">
    <text evidence="7">Involved in nucleolar processing of pre-18S ribosomal RNA.</text>
</comment>
<evidence type="ECO:0000256" key="2">
    <source>
        <dbReference type="ARBA" id="ARBA00022517"/>
    </source>
</evidence>
<feature type="region of interest" description="Disordered" evidence="8">
    <location>
        <begin position="1"/>
        <end position="31"/>
    </location>
</feature>
<dbReference type="GO" id="GO:0005732">
    <property type="term" value="C:sno(s)RNA-containing ribonucleoprotein complex"/>
    <property type="evidence" value="ECO:0007669"/>
    <property type="project" value="UniProtKB-UniRule"/>
</dbReference>
<dbReference type="Proteomes" id="UP000515123">
    <property type="component" value="Linkage group 1"/>
</dbReference>
<name>A0A6P5FXW5_ANACO</name>
<evidence type="ECO:0000313" key="10">
    <source>
        <dbReference type="RefSeq" id="XP_020101201.1"/>
    </source>
</evidence>
<evidence type="ECO:0000256" key="6">
    <source>
        <dbReference type="ARBA" id="ARBA00029455"/>
    </source>
</evidence>
<comment type="subcellular location">
    <subcellularLocation>
        <location evidence="1 7">Nucleus</location>
        <location evidence="1 7">Nucleolus</location>
    </subcellularLocation>
</comment>
<keyword evidence="2 7" id="KW-0690">Ribosome biogenesis</keyword>
<feature type="compositionally biased region" description="Acidic residues" evidence="8">
    <location>
        <begin position="313"/>
        <end position="322"/>
    </location>
</feature>
<feature type="region of interest" description="Disordered" evidence="8">
    <location>
        <begin position="536"/>
        <end position="578"/>
    </location>
</feature>
<evidence type="ECO:0000256" key="4">
    <source>
        <dbReference type="ARBA" id="ARBA00023242"/>
    </source>
</evidence>
<dbReference type="OrthoDB" id="445326at2759"/>
<dbReference type="AlphaFoldDB" id="A0A6P5FXW5"/>
<evidence type="ECO:0000313" key="9">
    <source>
        <dbReference type="Proteomes" id="UP000515123"/>
    </source>
</evidence>
<keyword evidence="3 7" id="KW-0698">rRNA processing</keyword>
<sequence>MAMTSTVRGGEEKGATTKGEAALERLRSADPARYLSPSPKLSSLARAASSHLFSSLVPLCPNPPIDRLLAGEGFDAEQVWFQVDLLSRPLLALLRRELRRFERDPPSFAPMESVGGGGGGKEAAEEEEGVGDDRFDDEDDEEEEREEGDGDDDEDEREDDDDDDDKEEEEEEEDEEEGGKRVGVVEDRFLKIKELEEYLEKGEAEEYGEQELGSRNRDKKKRKANEEDEDEDDDDDDEDEQGSEEEEDGGDDLDLEDFDDDASEEADGAENARYEDFYGGKTKKGHDKKDGGKKKKSSSKKVQFLDDSRDMEMDAEQDDHDENETKVLSTHEKELQKMRLKIEQMEKANLEPKSWTMQGEVTAAKRPKNSALEVDLDFEHRTRPAPVITEEVTASLEEMIKKRIIENLFDDVQRAPVLPYKAPKEHKELDENKSKKGLAEIYEEEYAQKTGLASAPPSVSDEQKREASALFKNICLKLDALSHFHFAPKPVIEDMSIQANVPALAMEEIAPIAVSDAAMLAPEEIFEGKGDIKAEGELTQAERRRRRANKKRKFKAKSAKRAAKKPRESADLNHTSGN</sequence>
<dbReference type="InterPro" id="IPR012173">
    <property type="entry name" value="Mpp10"/>
</dbReference>
<feature type="compositionally biased region" description="Basic and acidic residues" evidence="8">
    <location>
        <begin position="323"/>
        <end position="332"/>
    </location>
</feature>
<dbReference type="GO" id="GO:0034457">
    <property type="term" value="C:Mpp10 complex"/>
    <property type="evidence" value="ECO:0007669"/>
    <property type="project" value="UniProtKB-UniRule"/>
</dbReference>
<feature type="compositionally biased region" description="Basic and acidic residues" evidence="8">
    <location>
        <begin position="9"/>
        <end position="30"/>
    </location>
</feature>
<accession>A0A6P5FXW5</accession>